<organism evidence="1">
    <name type="scientific">Chlamydomonas euryale</name>
    <dbReference type="NCBI Taxonomy" id="1486919"/>
    <lineage>
        <taxon>Eukaryota</taxon>
        <taxon>Viridiplantae</taxon>
        <taxon>Chlorophyta</taxon>
        <taxon>core chlorophytes</taxon>
        <taxon>Chlorophyceae</taxon>
        <taxon>CS clade</taxon>
        <taxon>Chlamydomonadales</taxon>
        <taxon>Chlamydomonadaceae</taxon>
        <taxon>Chlamydomonas</taxon>
    </lineage>
</organism>
<reference evidence="1" key="1">
    <citation type="submission" date="2021-01" db="EMBL/GenBank/DDBJ databases">
        <authorList>
            <person name="Corre E."/>
            <person name="Pelletier E."/>
            <person name="Niang G."/>
            <person name="Scheremetjew M."/>
            <person name="Finn R."/>
            <person name="Kale V."/>
            <person name="Holt S."/>
            <person name="Cochrane G."/>
            <person name="Meng A."/>
            <person name="Brown T."/>
            <person name="Cohen L."/>
        </authorList>
    </citation>
    <scope>NUCLEOTIDE SEQUENCE</scope>
    <source>
        <strain evidence="1">CCMP219</strain>
    </source>
</reference>
<protein>
    <submittedName>
        <fullName evidence="1">Uncharacterized protein</fullName>
    </submittedName>
</protein>
<gene>
    <name evidence="1" type="ORF">CEUR00632_LOCUS20120</name>
</gene>
<accession>A0A7R9VZD2</accession>
<name>A0A7R9VZD2_9CHLO</name>
<evidence type="ECO:0000313" key="1">
    <source>
        <dbReference type="EMBL" id="CAD8309321.1"/>
    </source>
</evidence>
<sequence length="481" mass="54139">MATTDEERALLSWVRRQGVGTHIEADYAKGFSGTKMDTVLEKGFADLMLGTDGSRGASALDLFPRQACSCTMTAEGEHGCDCTGKWLRTLNSQGNCYVYVHTISHEIRGSRPPGFVDHEELDAARARRNEAALGGRWHAFPSCHVQKWNDAVMQIWSEDGKVPLLIVDDPETYIELLVKFSTRGGAELVNTRPFVLPVSRTGIKFDDAFAHMAGCMTAAIQQGRPIVLDCQDNSPNWLDKLCNAPKFRSKFPEQVFNPRAQAWQRQYAAVTAPGFAVVLLTTAGPNDYENELHSKIPWHNVKPLRVRRYIPAEYIFLADLTVKLEVAKEQRQVPLLLDTTCEHSVDTFLAYQRTQQVDMPQLCSSARTLEEVQEVLRSKLVSCLKAGDMLLIRLKDSVMDIMQYWTSASLPADIFTYGKVTMKESLERMYKDEEKEHGVCVVRDGFCIVITSWRPVTSFATDMKDYVPLHELKVFAVEIDG</sequence>
<dbReference type="EMBL" id="HBEC01043174">
    <property type="protein sequence ID" value="CAD8309321.1"/>
    <property type="molecule type" value="Transcribed_RNA"/>
</dbReference>
<proteinExistence type="predicted"/>
<dbReference type="AlphaFoldDB" id="A0A7R9VZD2"/>